<dbReference type="Gene3D" id="3.10.450.10">
    <property type="match status" value="1"/>
</dbReference>
<evidence type="ECO:0000313" key="6">
    <source>
        <dbReference type="EMBL" id="MQM12053.1"/>
    </source>
</evidence>
<comment type="similarity">
    <text evidence="1">Belongs to the cystatin family. Phytocystatin subfamily.</text>
</comment>
<keyword evidence="2" id="KW-0646">Protease inhibitor</keyword>
<dbReference type="Proteomes" id="UP000652761">
    <property type="component" value="Unassembled WGS sequence"/>
</dbReference>
<dbReference type="InterPro" id="IPR046350">
    <property type="entry name" value="Cystatin_sf"/>
</dbReference>
<sequence length="120" mass="13197">MAPQPTLLLRLVFLLSVAAALVSPKALAQVDSYTRIDAISNTLIDEAAKFAVAAYNWRTGKALVFVREVTFEHQVLPRGVNYKLVVEAATPAGVTNVYKAVVHEEERKLTFVSFVPVLKN</sequence>
<name>A0A843WKP3_COLES</name>
<dbReference type="Pfam" id="PF16845">
    <property type="entry name" value="SQAPI"/>
    <property type="match status" value="1"/>
</dbReference>
<comment type="caution">
    <text evidence="6">The sequence shown here is derived from an EMBL/GenBank/DDBJ whole genome shotgun (WGS) entry which is preliminary data.</text>
</comment>
<evidence type="ECO:0000256" key="4">
    <source>
        <dbReference type="SAM" id="SignalP"/>
    </source>
</evidence>
<dbReference type="InterPro" id="IPR000010">
    <property type="entry name" value="Cystatin_dom"/>
</dbReference>
<dbReference type="SUPFAM" id="SSF54403">
    <property type="entry name" value="Cystatin/monellin"/>
    <property type="match status" value="1"/>
</dbReference>
<keyword evidence="3" id="KW-0789">Thiol protease inhibitor</keyword>
<feature type="chain" id="PRO_5032277612" description="Cystatin domain-containing protein" evidence="4">
    <location>
        <begin position="29"/>
        <end position="120"/>
    </location>
</feature>
<evidence type="ECO:0000256" key="2">
    <source>
        <dbReference type="ARBA" id="ARBA00022690"/>
    </source>
</evidence>
<proteinExistence type="inferred from homology"/>
<evidence type="ECO:0000259" key="5">
    <source>
        <dbReference type="Pfam" id="PF16845"/>
    </source>
</evidence>
<reference evidence="6" key="1">
    <citation type="submission" date="2017-07" db="EMBL/GenBank/DDBJ databases">
        <title>Taro Niue Genome Assembly and Annotation.</title>
        <authorList>
            <person name="Atibalentja N."/>
            <person name="Keating K."/>
            <person name="Fields C.J."/>
        </authorList>
    </citation>
    <scope>NUCLEOTIDE SEQUENCE</scope>
    <source>
        <strain evidence="6">Niue_2</strain>
        <tissue evidence="6">Leaf</tissue>
    </source>
</reference>
<dbReference type="EMBL" id="NMUH01005182">
    <property type="protein sequence ID" value="MQM12053.1"/>
    <property type="molecule type" value="Genomic_DNA"/>
</dbReference>
<dbReference type="GO" id="GO:0004869">
    <property type="term" value="F:cysteine-type endopeptidase inhibitor activity"/>
    <property type="evidence" value="ECO:0007669"/>
    <property type="project" value="UniProtKB-KW"/>
</dbReference>
<evidence type="ECO:0000256" key="3">
    <source>
        <dbReference type="ARBA" id="ARBA00022704"/>
    </source>
</evidence>
<dbReference type="OrthoDB" id="2016588at2759"/>
<organism evidence="6 7">
    <name type="scientific">Colocasia esculenta</name>
    <name type="common">Wild taro</name>
    <name type="synonym">Arum esculentum</name>
    <dbReference type="NCBI Taxonomy" id="4460"/>
    <lineage>
        <taxon>Eukaryota</taxon>
        <taxon>Viridiplantae</taxon>
        <taxon>Streptophyta</taxon>
        <taxon>Embryophyta</taxon>
        <taxon>Tracheophyta</taxon>
        <taxon>Spermatophyta</taxon>
        <taxon>Magnoliopsida</taxon>
        <taxon>Liliopsida</taxon>
        <taxon>Araceae</taxon>
        <taxon>Aroideae</taxon>
        <taxon>Colocasieae</taxon>
        <taxon>Colocasia</taxon>
    </lineage>
</organism>
<accession>A0A843WKP3</accession>
<evidence type="ECO:0000256" key="1">
    <source>
        <dbReference type="ARBA" id="ARBA00007233"/>
    </source>
</evidence>
<dbReference type="PANTHER" id="PTHR47364">
    <property type="entry name" value="CYSTEINE PROTEINASE INHIBITOR 5"/>
    <property type="match status" value="1"/>
</dbReference>
<keyword evidence="4" id="KW-0732">Signal</keyword>
<feature type="signal peptide" evidence="4">
    <location>
        <begin position="1"/>
        <end position="28"/>
    </location>
</feature>
<protein>
    <recommendedName>
        <fullName evidence="5">Cystatin domain-containing protein</fullName>
    </recommendedName>
</protein>
<gene>
    <name evidence="6" type="ORF">Taro_044968</name>
</gene>
<keyword evidence="7" id="KW-1185">Reference proteome</keyword>
<evidence type="ECO:0000313" key="7">
    <source>
        <dbReference type="Proteomes" id="UP000652761"/>
    </source>
</evidence>
<dbReference type="AlphaFoldDB" id="A0A843WKP3"/>
<dbReference type="PANTHER" id="PTHR47364:SF2">
    <property type="entry name" value="CYSTEINE PROTEINASE INHIBITOR 5"/>
    <property type="match status" value="1"/>
</dbReference>
<feature type="domain" description="Cystatin" evidence="5">
    <location>
        <begin position="36"/>
        <end position="108"/>
    </location>
</feature>